<organism evidence="7 8">
    <name type="scientific">Victivallis vadensis</name>
    <dbReference type="NCBI Taxonomy" id="172901"/>
    <lineage>
        <taxon>Bacteria</taxon>
        <taxon>Pseudomonadati</taxon>
        <taxon>Lentisphaerota</taxon>
        <taxon>Lentisphaeria</taxon>
        <taxon>Victivallales</taxon>
        <taxon>Victivallaceae</taxon>
        <taxon>Victivallis</taxon>
    </lineage>
</organism>
<evidence type="ECO:0000256" key="2">
    <source>
        <dbReference type="ARBA" id="ARBA00022692"/>
    </source>
</evidence>
<gene>
    <name evidence="7" type="ORF">HF882_04190</name>
</gene>
<evidence type="ECO:0000259" key="6">
    <source>
        <dbReference type="Pfam" id="PF05154"/>
    </source>
</evidence>
<comment type="subcellular location">
    <subcellularLocation>
        <location evidence="1">Membrane</location>
        <topology evidence="1">Multi-pass membrane protein</topology>
    </subcellularLocation>
</comment>
<evidence type="ECO:0000256" key="1">
    <source>
        <dbReference type="ARBA" id="ARBA00004141"/>
    </source>
</evidence>
<proteinExistence type="predicted"/>
<dbReference type="GO" id="GO:0016020">
    <property type="term" value="C:membrane"/>
    <property type="evidence" value="ECO:0007669"/>
    <property type="project" value="UniProtKB-SubCell"/>
</dbReference>
<evidence type="ECO:0000256" key="3">
    <source>
        <dbReference type="ARBA" id="ARBA00022989"/>
    </source>
</evidence>
<evidence type="ECO:0000313" key="8">
    <source>
        <dbReference type="Proteomes" id="UP000576225"/>
    </source>
</evidence>
<feature type="transmembrane region" description="Helical" evidence="5">
    <location>
        <begin position="132"/>
        <end position="153"/>
    </location>
</feature>
<dbReference type="AlphaFoldDB" id="A0A848AX27"/>
<evidence type="ECO:0000256" key="5">
    <source>
        <dbReference type="SAM" id="Phobius"/>
    </source>
</evidence>
<dbReference type="Proteomes" id="UP000576225">
    <property type="component" value="Unassembled WGS sequence"/>
</dbReference>
<keyword evidence="4 5" id="KW-0472">Membrane</keyword>
<feature type="domain" description="TM2" evidence="6">
    <location>
        <begin position="101"/>
        <end position="145"/>
    </location>
</feature>
<name>A0A848AX27_9BACT</name>
<accession>A0A848AX27</accession>
<evidence type="ECO:0000256" key="4">
    <source>
        <dbReference type="ARBA" id="ARBA00023136"/>
    </source>
</evidence>
<comment type="caution">
    <text evidence="7">The sequence shown here is derived from an EMBL/GenBank/DDBJ whole genome shotgun (WGS) entry which is preliminary data.</text>
</comment>
<evidence type="ECO:0000313" key="7">
    <source>
        <dbReference type="EMBL" id="NMD85779.1"/>
    </source>
</evidence>
<keyword evidence="2 5" id="KW-0812">Transmembrane</keyword>
<sequence>MLSHQEGMMAELPEESSTREWKECPFCAEKISIRAKKCRFCGETIDVTLRLAEELKDKYQQELEKAKPDSTAAGNPVSGTMNGTVSASSYPMEQLNAFHVRKKRTTYILLGIFLGIWGAHNFYAGYNGRGTAQLLLTIFTGWLLLPLIPIMIWNIVEICVVNRDGDHELME</sequence>
<keyword evidence="3 5" id="KW-1133">Transmembrane helix</keyword>
<dbReference type="EMBL" id="JABAEW010000005">
    <property type="protein sequence ID" value="NMD85779.1"/>
    <property type="molecule type" value="Genomic_DNA"/>
</dbReference>
<dbReference type="InterPro" id="IPR007829">
    <property type="entry name" value="TM2"/>
</dbReference>
<dbReference type="RefSeq" id="WP_168961718.1">
    <property type="nucleotide sequence ID" value="NZ_JABAEW010000005.1"/>
</dbReference>
<feature type="transmembrane region" description="Helical" evidence="5">
    <location>
        <begin position="107"/>
        <end position="126"/>
    </location>
</feature>
<reference evidence="7 8" key="1">
    <citation type="submission" date="2020-04" db="EMBL/GenBank/DDBJ databases">
        <authorList>
            <person name="Hitch T.C.A."/>
            <person name="Wylensek D."/>
            <person name="Clavel T."/>
        </authorList>
    </citation>
    <scope>NUCLEOTIDE SEQUENCE [LARGE SCALE GENOMIC DNA]</scope>
    <source>
        <strain evidence="7 8">COR2-253-APC-1A</strain>
    </source>
</reference>
<protein>
    <submittedName>
        <fullName evidence="7">NINE protein</fullName>
    </submittedName>
</protein>
<dbReference type="Pfam" id="PF05154">
    <property type="entry name" value="TM2"/>
    <property type="match status" value="1"/>
</dbReference>